<protein>
    <recommendedName>
        <fullName evidence="2">Probable ribosome biogenesis protein RLP24</fullName>
    </recommendedName>
</protein>
<dbReference type="PANTHER" id="PTHR10792:SF8">
    <property type="entry name" value="RIBOSOME BIOGENESIS PROTEIN RLP24-RELATED"/>
    <property type="match status" value="1"/>
</dbReference>
<dbReference type="GO" id="GO:0042273">
    <property type="term" value="P:ribosomal large subunit biogenesis"/>
    <property type="evidence" value="ECO:0007669"/>
    <property type="project" value="TreeGrafter"/>
</dbReference>
<dbReference type="GO" id="GO:0003735">
    <property type="term" value="F:structural constituent of ribosome"/>
    <property type="evidence" value="ECO:0007669"/>
    <property type="project" value="InterPro"/>
</dbReference>
<dbReference type="Proteomes" id="UP001054945">
    <property type="component" value="Unassembled WGS sequence"/>
</dbReference>
<dbReference type="Pfam" id="PF01246">
    <property type="entry name" value="Ribosomal_L24e"/>
    <property type="match status" value="1"/>
</dbReference>
<organism evidence="5 6">
    <name type="scientific">Caerostris extrusa</name>
    <name type="common">Bark spider</name>
    <name type="synonym">Caerostris bankana</name>
    <dbReference type="NCBI Taxonomy" id="172846"/>
    <lineage>
        <taxon>Eukaryota</taxon>
        <taxon>Metazoa</taxon>
        <taxon>Ecdysozoa</taxon>
        <taxon>Arthropoda</taxon>
        <taxon>Chelicerata</taxon>
        <taxon>Arachnida</taxon>
        <taxon>Araneae</taxon>
        <taxon>Araneomorphae</taxon>
        <taxon>Entelegynae</taxon>
        <taxon>Araneoidea</taxon>
        <taxon>Araneidae</taxon>
        <taxon>Caerostris</taxon>
    </lineage>
</organism>
<dbReference type="InterPro" id="IPR038630">
    <property type="entry name" value="L24e/L24_sf"/>
</dbReference>
<reference evidence="5 6" key="1">
    <citation type="submission" date="2021-06" db="EMBL/GenBank/DDBJ databases">
        <title>Caerostris extrusa draft genome.</title>
        <authorList>
            <person name="Kono N."/>
            <person name="Arakawa K."/>
        </authorList>
    </citation>
    <scope>NUCLEOTIDE SEQUENCE [LARGE SCALE GENOMIC DNA]</scope>
</reference>
<evidence type="ECO:0000259" key="4">
    <source>
        <dbReference type="Pfam" id="PF01246"/>
    </source>
</evidence>
<evidence type="ECO:0000256" key="2">
    <source>
        <dbReference type="ARBA" id="ARBA00039784"/>
    </source>
</evidence>
<comment type="caution">
    <text evidence="5">The sequence shown here is derived from an EMBL/GenBank/DDBJ whole genome shotgun (WGS) entry which is preliminary data.</text>
</comment>
<accession>A0AAV4MMM8</accession>
<proteinExistence type="inferred from homology"/>
<dbReference type="Gene3D" id="2.30.170.20">
    <property type="entry name" value="Ribosomal protein L24e"/>
    <property type="match status" value="1"/>
</dbReference>
<evidence type="ECO:0000313" key="6">
    <source>
        <dbReference type="Proteomes" id="UP001054945"/>
    </source>
</evidence>
<gene>
    <name evidence="5" type="primary">Rsl24d1</name>
    <name evidence="5" type="ORF">CEXT_535161</name>
</gene>
<dbReference type="GO" id="GO:0005730">
    <property type="term" value="C:nucleolus"/>
    <property type="evidence" value="ECO:0007669"/>
    <property type="project" value="TreeGrafter"/>
</dbReference>
<feature type="domain" description="Large ribosomal subunit protein eL24-related N-terminal" evidence="4">
    <location>
        <begin position="1"/>
        <end position="27"/>
    </location>
</feature>
<comment type="similarity">
    <text evidence="1">Belongs to the eukaryotic ribosomal protein eL24 family.</text>
</comment>
<evidence type="ECO:0000313" key="5">
    <source>
        <dbReference type="EMBL" id="GIX72746.1"/>
    </source>
</evidence>
<dbReference type="EMBL" id="BPLR01019875">
    <property type="protein sequence ID" value="GIX72746.1"/>
    <property type="molecule type" value="Genomic_DNA"/>
</dbReference>
<dbReference type="InterPro" id="IPR000988">
    <property type="entry name" value="Ribosomal_eL24-rel_N"/>
</dbReference>
<evidence type="ECO:0000256" key="1">
    <source>
        <dbReference type="ARBA" id="ARBA00005647"/>
    </source>
</evidence>
<dbReference type="InterPro" id="IPR056366">
    <property type="entry name" value="Ribosomal_eL24"/>
</dbReference>
<dbReference type="AlphaFoldDB" id="A0AAV4MMM8"/>
<evidence type="ECO:0000256" key="3">
    <source>
        <dbReference type="SAM" id="MobiDB-lite"/>
    </source>
</evidence>
<feature type="region of interest" description="Disordered" evidence="3">
    <location>
        <begin position="153"/>
        <end position="181"/>
    </location>
</feature>
<keyword evidence="6" id="KW-1185">Reference proteome</keyword>
<sequence length="181" mass="21682">MFNRKKNPRKLKWTKAFRKAAGKELTVDPIFEFEKHRHEPAQYNRELWQKSIDAMKKVSDIRKKREATFINRRLKVGKVLAKEQDYKEVQEDLCMIRSVAAKGNKMKLDSKEINLDALREKIKQRKLEKKIQQQAEDVNMDLSIVEEKIKQRKQKKKIQQEAEVNMDSMEENEPERLLEEN</sequence>
<dbReference type="PANTHER" id="PTHR10792">
    <property type="entry name" value="60S RIBOSOMAL PROTEIN L24"/>
    <property type="match status" value="1"/>
</dbReference>
<name>A0AAV4MMM8_CAEEX</name>